<comment type="similarity">
    <text evidence="4">In the C-terminal section; belongs to the pectinesterase family.</text>
</comment>
<comment type="subcellular location">
    <subcellularLocation>
        <location evidence="1">Secreted</location>
        <location evidence="1">Cell wall</location>
    </subcellularLocation>
</comment>
<dbReference type="RefSeq" id="XP_024374369.1">
    <property type="nucleotide sequence ID" value="XM_024518601.2"/>
</dbReference>
<dbReference type="Gene3D" id="2.160.20.10">
    <property type="entry name" value="Single-stranded right-handed beta-helix, Pectin lyase-like"/>
    <property type="match status" value="1"/>
</dbReference>
<dbReference type="EMBL" id="ABEU02000004">
    <property type="protein sequence ID" value="PNR55703.1"/>
    <property type="molecule type" value="Genomic_DNA"/>
</dbReference>
<dbReference type="EnsemblPlants" id="Pp3c4_22420V3.1">
    <property type="protein sequence ID" value="Pp3c4_22420V3.1"/>
    <property type="gene ID" value="Pp3c4_22420"/>
</dbReference>
<dbReference type="Gramene" id="Pp3c4_22420V3.2">
    <property type="protein sequence ID" value="Pp3c4_22420V3.2"/>
    <property type="gene ID" value="Pp3c4_22420"/>
</dbReference>
<evidence type="ECO:0000256" key="11">
    <source>
        <dbReference type="SAM" id="Phobius"/>
    </source>
</evidence>
<dbReference type="InterPro" id="IPR033131">
    <property type="entry name" value="Pectinesterase_Asp_AS"/>
</dbReference>
<comment type="similarity">
    <text evidence="3">In the N-terminal section; belongs to the PMEI family.</text>
</comment>
<keyword evidence="6" id="KW-0964">Secreted</keyword>
<accession>A0A2K1KPI9</accession>
<dbReference type="Pfam" id="PF04043">
    <property type="entry name" value="PMEI"/>
    <property type="match status" value="1"/>
</dbReference>
<dbReference type="EnsemblPlants" id="Pp3c4_22420V3.2">
    <property type="protein sequence ID" value="Pp3c4_22420V3.2"/>
    <property type="gene ID" value="Pp3c4_22420"/>
</dbReference>
<dbReference type="InterPro" id="IPR012334">
    <property type="entry name" value="Pectin_lyas_fold"/>
</dbReference>
<dbReference type="NCBIfam" id="TIGR01614">
    <property type="entry name" value="PME_inhib"/>
    <property type="match status" value="1"/>
</dbReference>
<dbReference type="GO" id="GO:0046910">
    <property type="term" value="F:pectinesterase inhibitor activity"/>
    <property type="evidence" value="ECO:0000318"/>
    <property type="project" value="GO_Central"/>
</dbReference>
<comment type="pathway">
    <text evidence="2 10">Glycan metabolism; pectin degradation; 2-dehydro-3-deoxy-D-gluconate from pectin: step 1/5.</text>
</comment>
<evidence type="ECO:0000313" key="14">
    <source>
        <dbReference type="EnsemblPlants" id="Pp3c4_22420V3.1"/>
    </source>
</evidence>
<dbReference type="GO" id="GO:0045490">
    <property type="term" value="P:pectin catabolic process"/>
    <property type="evidence" value="ECO:0007669"/>
    <property type="project" value="UniProtKB-UniRule"/>
</dbReference>
<keyword evidence="11" id="KW-1133">Transmembrane helix</keyword>
<evidence type="ECO:0000256" key="1">
    <source>
        <dbReference type="ARBA" id="ARBA00004191"/>
    </source>
</evidence>
<dbReference type="InterPro" id="IPR035513">
    <property type="entry name" value="Invertase/methylesterase_inhib"/>
</dbReference>
<reference evidence="13 15" key="2">
    <citation type="journal article" date="2018" name="Plant J.">
        <title>The Physcomitrella patens chromosome-scale assembly reveals moss genome structure and evolution.</title>
        <authorList>
            <person name="Lang D."/>
            <person name="Ullrich K.K."/>
            <person name="Murat F."/>
            <person name="Fuchs J."/>
            <person name="Jenkins J."/>
            <person name="Haas F.B."/>
            <person name="Piednoel M."/>
            <person name="Gundlach H."/>
            <person name="Van Bel M."/>
            <person name="Meyberg R."/>
            <person name="Vives C."/>
            <person name="Morata J."/>
            <person name="Symeonidi A."/>
            <person name="Hiss M."/>
            <person name="Muchero W."/>
            <person name="Kamisugi Y."/>
            <person name="Saleh O."/>
            <person name="Blanc G."/>
            <person name="Decker E.L."/>
            <person name="van Gessel N."/>
            <person name="Grimwood J."/>
            <person name="Hayes R.D."/>
            <person name="Graham S.W."/>
            <person name="Gunter L.E."/>
            <person name="McDaniel S.F."/>
            <person name="Hoernstein S.N.W."/>
            <person name="Larsson A."/>
            <person name="Li F.W."/>
            <person name="Perroud P.F."/>
            <person name="Phillips J."/>
            <person name="Ranjan P."/>
            <person name="Rokshar D.S."/>
            <person name="Rothfels C.J."/>
            <person name="Schneider L."/>
            <person name="Shu S."/>
            <person name="Stevenson D.W."/>
            <person name="Thummler F."/>
            <person name="Tillich M."/>
            <person name="Villarreal Aguilar J.C."/>
            <person name="Widiez T."/>
            <person name="Wong G.K."/>
            <person name="Wymore A."/>
            <person name="Zhang Y."/>
            <person name="Zimmer A.D."/>
            <person name="Quatrano R.S."/>
            <person name="Mayer K.F.X."/>
            <person name="Goodstein D."/>
            <person name="Casacuberta J.M."/>
            <person name="Vandepoele K."/>
            <person name="Reski R."/>
            <person name="Cuming A.C."/>
            <person name="Tuskan G.A."/>
            <person name="Maumus F."/>
            <person name="Salse J."/>
            <person name="Schmutz J."/>
            <person name="Rensing S.A."/>
        </authorList>
    </citation>
    <scope>NUCLEOTIDE SEQUENCE [LARGE SCALE GENOMIC DNA]</scope>
    <source>
        <strain evidence="14 15">cv. Gransden 2004</strain>
    </source>
</reference>
<evidence type="ECO:0000256" key="3">
    <source>
        <dbReference type="ARBA" id="ARBA00006027"/>
    </source>
</evidence>
<dbReference type="FunFam" id="2.160.20.10:FF:000029">
    <property type="entry name" value="Pectinesterase 4"/>
    <property type="match status" value="1"/>
</dbReference>
<dbReference type="Gene3D" id="1.20.140.40">
    <property type="entry name" value="Invertase/pectin methylesterase inhibitor family protein"/>
    <property type="match status" value="1"/>
</dbReference>
<keyword evidence="15" id="KW-1185">Reference proteome</keyword>
<evidence type="ECO:0000259" key="12">
    <source>
        <dbReference type="SMART" id="SM00856"/>
    </source>
</evidence>
<proteinExistence type="inferred from homology"/>
<dbReference type="Gramene" id="Pp3c4_22420V3.1">
    <property type="protein sequence ID" value="Pp3c4_22420V3.1"/>
    <property type="gene ID" value="Pp3c4_22420"/>
</dbReference>
<feature type="active site" evidence="9">
    <location>
        <position position="413"/>
    </location>
</feature>
<dbReference type="SMART" id="SM00856">
    <property type="entry name" value="PMEI"/>
    <property type="match status" value="1"/>
</dbReference>
<evidence type="ECO:0000256" key="4">
    <source>
        <dbReference type="ARBA" id="ARBA00007786"/>
    </source>
</evidence>
<evidence type="ECO:0000313" key="15">
    <source>
        <dbReference type="Proteomes" id="UP000006727"/>
    </source>
</evidence>
<keyword evidence="11" id="KW-0472">Membrane</keyword>
<dbReference type="SUPFAM" id="SSF101148">
    <property type="entry name" value="Plant invertase/pectin methylesterase inhibitor"/>
    <property type="match status" value="1"/>
</dbReference>
<keyword evidence="7 10" id="KW-0378">Hydrolase</keyword>
<dbReference type="STRING" id="3218.A0A2K1KPI9"/>
<feature type="transmembrane region" description="Helical" evidence="11">
    <location>
        <begin position="21"/>
        <end position="44"/>
    </location>
</feature>
<evidence type="ECO:0000256" key="7">
    <source>
        <dbReference type="ARBA" id="ARBA00022801"/>
    </source>
</evidence>
<keyword evidence="6" id="KW-0134">Cell wall</keyword>
<name>A0A2K1KPI9_PHYPA</name>
<evidence type="ECO:0000256" key="9">
    <source>
        <dbReference type="PROSITE-ProRule" id="PRU10040"/>
    </source>
</evidence>
<dbReference type="GO" id="GO:0030599">
    <property type="term" value="F:pectinesterase activity"/>
    <property type="evidence" value="ECO:0000318"/>
    <property type="project" value="GO_Central"/>
</dbReference>
<dbReference type="PANTHER" id="PTHR31707">
    <property type="entry name" value="PECTINESTERASE"/>
    <property type="match status" value="1"/>
</dbReference>
<dbReference type="EC" id="3.1.1.11" evidence="5 10"/>
<comment type="catalytic activity">
    <reaction evidence="10">
        <text>[(1-&gt;4)-alpha-D-galacturonosyl methyl ester](n) + n H2O = [(1-&gt;4)-alpha-D-galacturonosyl](n) + n methanol + n H(+)</text>
        <dbReference type="Rhea" id="RHEA:22380"/>
        <dbReference type="Rhea" id="RHEA-COMP:14570"/>
        <dbReference type="Rhea" id="RHEA-COMP:14573"/>
        <dbReference type="ChEBI" id="CHEBI:15377"/>
        <dbReference type="ChEBI" id="CHEBI:15378"/>
        <dbReference type="ChEBI" id="CHEBI:17790"/>
        <dbReference type="ChEBI" id="CHEBI:140522"/>
        <dbReference type="ChEBI" id="CHEBI:140523"/>
        <dbReference type="EC" id="3.1.1.11"/>
    </reaction>
</comment>
<protein>
    <recommendedName>
        <fullName evidence="5 10">Pectinesterase</fullName>
        <ecNumber evidence="5 10">3.1.1.11</ecNumber>
    </recommendedName>
</protein>
<dbReference type="GeneID" id="112281747"/>
<dbReference type="CDD" id="cd15798">
    <property type="entry name" value="PMEI-like_3"/>
    <property type="match status" value="1"/>
</dbReference>
<evidence type="ECO:0000256" key="6">
    <source>
        <dbReference type="ARBA" id="ARBA00022512"/>
    </source>
</evidence>
<dbReference type="Proteomes" id="UP000006727">
    <property type="component" value="Chromosome 4"/>
</dbReference>
<keyword evidence="11" id="KW-0812">Transmembrane</keyword>
<reference evidence="13 15" key="1">
    <citation type="journal article" date="2008" name="Science">
        <title>The Physcomitrella genome reveals evolutionary insights into the conquest of land by plants.</title>
        <authorList>
            <person name="Rensing S."/>
            <person name="Lang D."/>
            <person name="Zimmer A."/>
            <person name="Terry A."/>
            <person name="Salamov A."/>
            <person name="Shapiro H."/>
            <person name="Nishiyama T."/>
            <person name="Perroud P.-F."/>
            <person name="Lindquist E."/>
            <person name="Kamisugi Y."/>
            <person name="Tanahashi T."/>
            <person name="Sakakibara K."/>
            <person name="Fujita T."/>
            <person name="Oishi K."/>
            <person name="Shin-I T."/>
            <person name="Kuroki Y."/>
            <person name="Toyoda A."/>
            <person name="Suzuki Y."/>
            <person name="Hashimoto A."/>
            <person name="Yamaguchi K."/>
            <person name="Sugano A."/>
            <person name="Kohara Y."/>
            <person name="Fujiyama A."/>
            <person name="Anterola A."/>
            <person name="Aoki S."/>
            <person name="Ashton N."/>
            <person name="Barbazuk W.B."/>
            <person name="Barker E."/>
            <person name="Bennetzen J."/>
            <person name="Bezanilla M."/>
            <person name="Blankenship R."/>
            <person name="Cho S.H."/>
            <person name="Dutcher S."/>
            <person name="Estelle M."/>
            <person name="Fawcett J.A."/>
            <person name="Gundlach H."/>
            <person name="Hanada K."/>
            <person name="Heyl A."/>
            <person name="Hicks K.A."/>
            <person name="Hugh J."/>
            <person name="Lohr M."/>
            <person name="Mayer K."/>
            <person name="Melkozernov A."/>
            <person name="Murata T."/>
            <person name="Nelson D."/>
            <person name="Pils B."/>
            <person name="Prigge M."/>
            <person name="Reiss B."/>
            <person name="Renner T."/>
            <person name="Rombauts S."/>
            <person name="Rushton P."/>
            <person name="Sanderfoot A."/>
            <person name="Schween G."/>
            <person name="Shiu S.-H."/>
            <person name="Stueber K."/>
            <person name="Theodoulou F.L."/>
            <person name="Tu H."/>
            <person name="Van de Peer Y."/>
            <person name="Verrier P.J."/>
            <person name="Waters E."/>
            <person name="Wood A."/>
            <person name="Yang L."/>
            <person name="Cove D."/>
            <person name="Cuming A."/>
            <person name="Hasebe M."/>
            <person name="Lucas S."/>
            <person name="Mishler D.B."/>
            <person name="Reski R."/>
            <person name="Grigoriev I."/>
            <person name="Quatrano R.S."/>
            <person name="Boore J.L."/>
        </authorList>
    </citation>
    <scope>NUCLEOTIDE SEQUENCE [LARGE SCALE GENOMIC DNA]</scope>
    <source>
        <strain evidence="14 15">cv. Gransden 2004</strain>
    </source>
</reference>
<dbReference type="UniPathway" id="UPA00545">
    <property type="reaction ID" value="UER00823"/>
</dbReference>
<dbReference type="InterPro" id="IPR011050">
    <property type="entry name" value="Pectin_lyase_fold/virulence"/>
</dbReference>
<keyword evidence="8 10" id="KW-0063">Aspartyl esterase</keyword>
<evidence type="ECO:0000256" key="2">
    <source>
        <dbReference type="ARBA" id="ARBA00005184"/>
    </source>
</evidence>
<evidence type="ECO:0000313" key="13">
    <source>
        <dbReference type="EMBL" id="PNR55703.1"/>
    </source>
</evidence>
<dbReference type="PaxDb" id="3218-PP1S378_15V6.1"/>
<dbReference type="PROSITE" id="PS00503">
    <property type="entry name" value="PECTINESTERASE_2"/>
    <property type="match status" value="1"/>
</dbReference>
<gene>
    <name evidence="14" type="primary">LOC112281747</name>
    <name evidence="13" type="ORF">PHYPA_006600</name>
</gene>
<dbReference type="OrthoDB" id="2019149at2759"/>
<sequence>MSNDDEKPMVGSYRPKSRRCCVVSVLSVSLVLILVLCIAIPLGVKNSKNDDGDNGVNVACQATEYPEACRESVAGSDGTPVGMSRSSVKSSTDELSYLQANTTDEQCKEILADGVAAFQRVLVALETTNHTLVEETCADVQTDLSAVLTYVDTCKEMMQESGSAEFHSFVQRALKSEQFTGNSLALINGICLYGGNLKNWAGKNFGVSMPDLDQFYGGGPSRRLMNADPYNDEGEEIQLPSWMDSATSRHLLTRPASYNVIVAKDGSGKYRTVGEAIMKAPKTGDKYAKRYVIYVKAGVYDEQIIIPKKLTNLMIIGDGIDKTIFTGSRNVALMKGMTTYLSGTMIVQGDGFVGRLFTCRNTAGASGHQAVATRVTADKVAFHRVKFDGFQDTLYCHALRQFYRDCVVIGTVDFIFGNANAVFQNCQIIARKTTLRGQQNTYTAQGRVNKYQNTGLAFQDCNFDGTADLKRNVQYYPTYLGRPWKAYSVCVLLRPTIQAHLDPAGWLPWNTTNFGLYTSFFAEYKGKGPGSNRRSRVKWSHEIKNPRVANRYQAASFINGKSWITNIGMPYTLQPV</sequence>
<dbReference type="AlphaFoldDB" id="A0A2K1KPI9"/>
<evidence type="ECO:0000256" key="10">
    <source>
        <dbReference type="RuleBase" id="RU000589"/>
    </source>
</evidence>
<dbReference type="GO" id="GO:0042545">
    <property type="term" value="P:cell wall modification"/>
    <property type="evidence" value="ECO:0007669"/>
    <property type="project" value="UniProtKB-UniRule"/>
</dbReference>
<evidence type="ECO:0000256" key="5">
    <source>
        <dbReference type="ARBA" id="ARBA00013229"/>
    </source>
</evidence>
<reference evidence="14" key="3">
    <citation type="submission" date="2020-12" db="UniProtKB">
        <authorList>
            <consortium name="EnsemblPlants"/>
        </authorList>
    </citation>
    <scope>IDENTIFICATION</scope>
</reference>
<evidence type="ECO:0000256" key="8">
    <source>
        <dbReference type="ARBA" id="ARBA00023085"/>
    </source>
</evidence>
<dbReference type="SUPFAM" id="SSF51126">
    <property type="entry name" value="Pectin lyase-like"/>
    <property type="match status" value="1"/>
</dbReference>
<dbReference type="Pfam" id="PF01095">
    <property type="entry name" value="Pectinesterase"/>
    <property type="match status" value="1"/>
</dbReference>
<organism evidence="13">
    <name type="scientific">Physcomitrium patens</name>
    <name type="common">Spreading-leaved earth moss</name>
    <name type="synonym">Physcomitrella patens</name>
    <dbReference type="NCBI Taxonomy" id="3218"/>
    <lineage>
        <taxon>Eukaryota</taxon>
        <taxon>Viridiplantae</taxon>
        <taxon>Streptophyta</taxon>
        <taxon>Embryophyta</taxon>
        <taxon>Bryophyta</taxon>
        <taxon>Bryophytina</taxon>
        <taxon>Bryopsida</taxon>
        <taxon>Funariidae</taxon>
        <taxon>Funariales</taxon>
        <taxon>Funariaceae</taxon>
        <taxon>Physcomitrium</taxon>
    </lineage>
</organism>
<dbReference type="InterPro" id="IPR000070">
    <property type="entry name" value="Pectinesterase_cat"/>
</dbReference>
<feature type="domain" description="Pectinesterase inhibitor" evidence="12">
    <location>
        <begin position="51"/>
        <end position="186"/>
    </location>
</feature>
<dbReference type="InterPro" id="IPR006501">
    <property type="entry name" value="Pectinesterase_inhib_dom"/>
</dbReference>